<evidence type="ECO:0000313" key="3">
    <source>
        <dbReference type="Proteomes" id="UP000516361"/>
    </source>
</evidence>
<gene>
    <name evidence="2" type="ORF">OSSY52_21850</name>
</gene>
<dbReference type="Proteomes" id="UP000516361">
    <property type="component" value="Chromosome"/>
</dbReference>
<feature type="transmembrane region" description="Helical" evidence="1">
    <location>
        <begin position="7"/>
        <end position="23"/>
    </location>
</feature>
<dbReference type="RefSeq" id="WP_190614901.1">
    <property type="nucleotide sequence ID" value="NZ_AP018712.1"/>
</dbReference>
<dbReference type="Pfam" id="PF07456">
    <property type="entry name" value="Hpre_diP_synt_I"/>
    <property type="match status" value="1"/>
</dbReference>
<sequence length="167" mass="18552">MVKSKKISYLAILSAISSAIYYFESFLPMPIPVPGARWGFSNFPVLLGIVKNMSFSNIIYMILIKSIMGSMFTGKLFTPTFWMGITGSLIGSIFMFYASKIKKFGIVGISEIGAFVNNSVQIIVAGIFIIHSKGIFWYYPFMVGTGFLTAFINASIVKITIRSVEFE</sequence>
<dbReference type="InterPro" id="IPR010898">
    <property type="entry name" value="Hpre_diP_synth_I"/>
</dbReference>
<proteinExistence type="predicted"/>
<keyword evidence="3" id="KW-1185">Reference proteome</keyword>
<feature type="transmembrane region" description="Helical" evidence="1">
    <location>
        <begin position="104"/>
        <end position="130"/>
    </location>
</feature>
<reference evidence="2 3" key="1">
    <citation type="submission" date="2018-06" db="EMBL/GenBank/DDBJ databases">
        <title>Genome sequencing of Oceanotoga sp. sy52.</title>
        <authorList>
            <person name="Mori K."/>
        </authorList>
    </citation>
    <scope>NUCLEOTIDE SEQUENCE [LARGE SCALE GENOMIC DNA]</scope>
    <source>
        <strain evidence="3">sy52</strain>
    </source>
</reference>
<name>A0A7G1G9U1_9BACT</name>
<feature type="transmembrane region" description="Helical" evidence="1">
    <location>
        <begin position="137"/>
        <end position="161"/>
    </location>
</feature>
<keyword evidence="1" id="KW-0812">Transmembrane</keyword>
<dbReference type="AlphaFoldDB" id="A0A7G1G9U1"/>
<dbReference type="KEGG" id="ocy:OSSY52_21850"/>
<evidence type="ECO:0000313" key="2">
    <source>
        <dbReference type="EMBL" id="BBE32044.1"/>
    </source>
</evidence>
<evidence type="ECO:0000256" key="1">
    <source>
        <dbReference type="SAM" id="Phobius"/>
    </source>
</evidence>
<dbReference type="PIRSF" id="PIRSF027391">
    <property type="entry name" value="Hpre_diP_synt_I"/>
    <property type="match status" value="1"/>
</dbReference>
<dbReference type="EMBL" id="AP018712">
    <property type="protein sequence ID" value="BBE32044.1"/>
    <property type="molecule type" value="Genomic_DNA"/>
</dbReference>
<accession>A0A7G1G9U1</accession>
<evidence type="ECO:0008006" key="4">
    <source>
        <dbReference type="Google" id="ProtNLM"/>
    </source>
</evidence>
<keyword evidence="1" id="KW-1133">Transmembrane helix</keyword>
<keyword evidence="1" id="KW-0472">Membrane</keyword>
<organism evidence="2 3">
    <name type="scientific">Tepiditoga spiralis</name>
    <dbReference type="NCBI Taxonomy" id="2108365"/>
    <lineage>
        <taxon>Bacteria</taxon>
        <taxon>Thermotogati</taxon>
        <taxon>Thermotogota</taxon>
        <taxon>Thermotogae</taxon>
        <taxon>Petrotogales</taxon>
        <taxon>Petrotogaceae</taxon>
        <taxon>Tepiditoga</taxon>
    </lineage>
</organism>
<feature type="transmembrane region" description="Helical" evidence="1">
    <location>
        <begin position="76"/>
        <end position="98"/>
    </location>
</feature>
<feature type="transmembrane region" description="Helical" evidence="1">
    <location>
        <begin position="43"/>
        <end position="64"/>
    </location>
</feature>
<dbReference type="InParanoid" id="A0A7G1G9U1"/>
<dbReference type="Gene3D" id="1.10.1760.20">
    <property type="match status" value="1"/>
</dbReference>
<dbReference type="InterPro" id="IPR014535">
    <property type="entry name" value="Hpre_diP_synt_I"/>
</dbReference>
<protein>
    <recommendedName>
        <fullName evidence="4">Heptaprenyl diphosphate synthase subunit I</fullName>
    </recommendedName>
</protein>